<protein>
    <submittedName>
        <fullName evidence="4">Uncharacterized protein</fullName>
    </submittedName>
</protein>
<feature type="transmembrane region" description="Helical" evidence="2">
    <location>
        <begin position="77"/>
        <end position="97"/>
    </location>
</feature>
<keyword evidence="2" id="KW-1133">Transmembrane helix</keyword>
<evidence type="ECO:0000256" key="1">
    <source>
        <dbReference type="ARBA" id="ARBA00008668"/>
    </source>
</evidence>
<dbReference type="Gene3D" id="3.40.50.1110">
    <property type="entry name" value="SGNH hydrolase"/>
    <property type="match status" value="1"/>
</dbReference>
<proteinExistence type="inferred from homology"/>
<keyword evidence="5" id="KW-1185">Reference proteome</keyword>
<dbReference type="InterPro" id="IPR036514">
    <property type="entry name" value="SGNH_hydro_sf"/>
</dbReference>
<comment type="caution">
    <text evidence="4">The sequence shown here is derived from an EMBL/GenBank/DDBJ whole genome shotgun (WGS) entry which is preliminary data.</text>
</comment>
<evidence type="ECO:0000256" key="2">
    <source>
        <dbReference type="SAM" id="Phobius"/>
    </source>
</evidence>
<organism evidence="4 5">
    <name type="scientific">Populus deltoides</name>
    <name type="common">Eastern poplar</name>
    <name type="synonym">Eastern cottonwood</name>
    <dbReference type="NCBI Taxonomy" id="3696"/>
    <lineage>
        <taxon>Eukaryota</taxon>
        <taxon>Viridiplantae</taxon>
        <taxon>Streptophyta</taxon>
        <taxon>Embryophyta</taxon>
        <taxon>Tracheophyta</taxon>
        <taxon>Spermatophyta</taxon>
        <taxon>Magnoliopsida</taxon>
        <taxon>eudicotyledons</taxon>
        <taxon>Gunneridae</taxon>
        <taxon>Pentapetalae</taxon>
        <taxon>rosids</taxon>
        <taxon>fabids</taxon>
        <taxon>Malpighiales</taxon>
        <taxon>Salicaceae</taxon>
        <taxon>Saliceae</taxon>
        <taxon>Populus</taxon>
    </lineage>
</organism>
<dbReference type="Proteomes" id="UP000807159">
    <property type="component" value="Chromosome 10"/>
</dbReference>
<keyword evidence="3" id="KW-0732">Signal</keyword>
<keyword evidence="2" id="KW-0812">Transmembrane</keyword>
<dbReference type="PANTHER" id="PTHR22835:SF588">
    <property type="entry name" value="ALPHA-L-FUCOSIDASE 3"/>
    <property type="match status" value="1"/>
</dbReference>
<reference evidence="4" key="1">
    <citation type="journal article" date="2021" name="J. Hered.">
        <title>Genome Assembly of Salicaceae Populus deltoides (Eastern Cottonwood) I-69 Based on Nanopore Sequencing and Hi-C Technologies.</title>
        <authorList>
            <person name="Bai S."/>
            <person name="Wu H."/>
            <person name="Zhang J."/>
            <person name="Pan Z."/>
            <person name="Zhao W."/>
            <person name="Li Z."/>
            <person name="Tong C."/>
        </authorList>
    </citation>
    <scope>NUCLEOTIDE SEQUENCE</scope>
    <source>
        <tissue evidence="4">Leaf</tissue>
    </source>
</reference>
<feature type="signal peptide" evidence="3">
    <location>
        <begin position="1"/>
        <end position="27"/>
    </location>
</feature>
<name>A0A8T2XRT9_POPDE</name>
<gene>
    <name evidence="4" type="ORF">H0E87_018518</name>
</gene>
<feature type="chain" id="PRO_5035892200" evidence="3">
    <location>
        <begin position="28"/>
        <end position="98"/>
    </location>
</feature>
<evidence type="ECO:0000313" key="5">
    <source>
        <dbReference type="Proteomes" id="UP000807159"/>
    </source>
</evidence>
<accession>A0A8T2XRT9</accession>
<feature type="non-terminal residue" evidence="4">
    <location>
        <position position="1"/>
    </location>
</feature>
<evidence type="ECO:0000313" key="4">
    <source>
        <dbReference type="EMBL" id="KAH8495364.1"/>
    </source>
</evidence>
<comment type="similarity">
    <text evidence="1">Belongs to the 'GDSL' lipolytic enzyme family.</text>
</comment>
<dbReference type="AlphaFoldDB" id="A0A8T2XRT9"/>
<sequence length="98" mass="10396">MELPSSVSVVSIFTLLLISTVQWVAFATSPCHFPAIFNFGDSNSDTGGLSAVFGQAPPPHGESYFHHPAGRYCDGRLIIDFIVIISIVANFAVAAAIV</sequence>
<evidence type="ECO:0000256" key="3">
    <source>
        <dbReference type="SAM" id="SignalP"/>
    </source>
</evidence>
<dbReference type="EMBL" id="JACEGQ020000010">
    <property type="protein sequence ID" value="KAH8495364.1"/>
    <property type="molecule type" value="Genomic_DNA"/>
</dbReference>
<dbReference type="PANTHER" id="PTHR22835">
    <property type="entry name" value="ZINC FINGER FYVE DOMAIN CONTAINING PROTEIN"/>
    <property type="match status" value="1"/>
</dbReference>
<keyword evidence="2" id="KW-0472">Membrane</keyword>